<name>A0AAW1JGJ2_POPJA</name>
<dbReference type="PANTHER" id="PTHR33332">
    <property type="entry name" value="REVERSE TRANSCRIPTASE DOMAIN-CONTAINING PROTEIN"/>
    <property type="match status" value="1"/>
</dbReference>
<comment type="caution">
    <text evidence="2">The sequence shown here is derived from an EMBL/GenBank/DDBJ whole genome shotgun (WGS) entry which is preliminary data.</text>
</comment>
<dbReference type="GO" id="GO:0003964">
    <property type="term" value="F:RNA-directed DNA polymerase activity"/>
    <property type="evidence" value="ECO:0007669"/>
    <property type="project" value="UniProtKB-KW"/>
</dbReference>
<keyword evidence="3" id="KW-1185">Reference proteome</keyword>
<proteinExistence type="predicted"/>
<dbReference type="AlphaFoldDB" id="A0AAW1JGJ2"/>
<evidence type="ECO:0000259" key="1">
    <source>
        <dbReference type="Pfam" id="PF00078"/>
    </source>
</evidence>
<dbReference type="EMBL" id="JASPKY010000377">
    <property type="protein sequence ID" value="KAK9703044.1"/>
    <property type="molecule type" value="Genomic_DNA"/>
</dbReference>
<dbReference type="Pfam" id="PF00078">
    <property type="entry name" value="RVT_1"/>
    <property type="match status" value="1"/>
</dbReference>
<reference evidence="2 3" key="1">
    <citation type="journal article" date="2024" name="BMC Genomics">
        <title>De novo assembly and annotation of Popillia japonica's genome with initial clues to its potential as an invasive pest.</title>
        <authorList>
            <person name="Cucini C."/>
            <person name="Boschi S."/>
            <person name="Funari R."/>
            <person name="Cardaioli E."/>
            <person name="Iannotti N."/>
            <person name="Marturano G."/>
            <person name="Paoli F."/>
            <person name="Bruttini M."/>
            <person name="Carapelli A."/>
            <person name="Frati F."/>
            <person name="Nardi F."/>
        </authorList>
    </citation>
    <scope>NUCLEOTIDE SEQUENCE [LARGE SCALE GENOMIC DNA]</scope>
    <source>
        <strain evidence="2">DMR45628</strain>
    </source>
</reference>
<dbReference type="Proteomes" id="UP001458880">
    <property type="component" value="Unassembled WGS sequence"/>
</dbReference>
<keyword evidence="2" id="KW-0548">Nucleotidyltransferase</keyword>
<feature type="non-terminal residue" evidence="2">
    <location>
        <position position="178"/>
    </location>
</feature>
<keyword evidence="2" id="KW-0808">Transferase</keyword>
<protein>
    <submittedName>
        <fullName evidence="2">Reverse transcriptase (RNA-dependent DNA polymerase)</fullName>
    </submittedName>
</protein>
<accession>A0AAW1JGJ2</accession>
<evidence type="ECO:0000313" key="2">
    <source>
        <dbReference type="EMBL" id="KAK9703044.1"/>
    </source>
</evidence>
<organism evidence="2 3">
    <name type="scientific">Popillia japonica</name>
    <name type="common">Japanese beetle</name>
    <dbReference type="NCBI Taxonomy" id="7064"/>
    <lineage>
        <taxon>Eukaryota</taxon>
        <taxon>Metazoa</taxon>
        <taxon>Ecdysozoa</taxon>
        <taxon>Arthropoda</taxon>
        <taxon>Hexapoda</taxon>
        <taxon>Insecta</taxon>
        <taxon>Pterygota</taxon>
        <taxon>Neoptera</taxon>
        <taxon>Endopterygota</taxon>
        <taxon>Coleoptera</taxon>
        <taxon>Polyphaga</taxon>
        <taxon>Scarabaeiformia</taxon>
        <taxon>Scarabaeidae</taxon>
        <taxon>Rutelinae</taxon>
        <taxon>Popillia</taxon>
    </lineage>
</organism>
<keyword evidence="2" id="KW-0695">RNA-directed DNA polymerase</keyword>
<feature type="domain" description="Reverse transcriptase" evidence="1">
    <location>
        <begin position="5"/>
        <end position="94"/>
    </location>
</feature>
<sequence>MAYLNGALSTPRNIKHRVAQGSLLRHLIFSFLVNDLPQCISGQVVQYADDTTLLCRGSNDQQLEERGDAMLSEANAWFGSNKLLLNEEKTTELVFTSKRNKTPKSAESAKLLETILDTRLTWRDEIDAFSKKSSSVLYAIRRNRSIMNKETAIVAYHALFHSRMTYSIELWGESAHAN</sequence>
<dbReference type="InterPro" id="IPR000477">
    <property type="entry name" value="RT_dom"/>
</dbReference>
<gene>
    <name evidence="2" type="ORF">QE152_g29546</name>
</gene>
<evidence type="ECO:0000313" key="3">
    <source>
        <dbReference type="Proteomes" id="UP001458880"/>
    </source>
</evidence>